<evidence type="ECO:0008006" key="4">
    <source>
        <dbReference type="Google" id="ProtNLM"/>
    </source>
</evidence>
<evidence type="ECO:0000313" key="2">
    <source>
        <dbReference type="EMBL" id="MBM3091134.1"/>
    </source>
</evidence>
<feature type="compositionally biased region" description="Basic and acidic residues" evidence="1">
    <location>
        <begin position="154"/>
        <end position="170"/>
    </location>
</feature>
<sequence length="184" mass="19911">MSAVQIFLSGDRAHIVTDGATEPRGLTVKAIPIPHLGIVIAMRGTSGGSSRIQWLASRFPSVERLRRELPTQLRNSFGLLHKFGLELGKFDLYVAGVEHGKAFAFFISSQAHRESTPFEINEITSVSIAPDNGDEAIERALEGWYLDTRGKTDRLGGRDCRDGSAKKASGDRGGSVCAANNCQP</sequence>
<evidence type="ECO:0000313" key="3">
    <source>
        <dbReference type="Proteomes" id="UP000744980"/>
    </source>
</evidence>
<proteinExistence type="predicted"/>
<gene>
    <name evidence="2" type="ORF">GFB56_09925</name>
</gene>
<evidence type="ECO:0000256" key="1">
    <source>
        <dbReference type="SAM" id="MobiDB-lite"/>
    </source>
</evidence>
<reference evidence="2 3" key="1">
    <citation type="submission" date="2020-01" db="EMBL/GenBank/DDBJ databases">
        <title>Draft genome assembly of Ensifer adhaerens T173.</title>
        <authorList>
            <person name="Craig J.E."/>
            <person name="Stinchcombe J.R."/>
        </authorList>
    </citation>
    <scope>NUCLEOTIDE SEQUENCE [LARGE SCALE GENOMIC DNA]</scope>
    <source>
        <strain evidence="2 3">T173</strain>
    </source>
</reference>
<keyword evidence="3" id="KW-1185">Reference proteome</keyword>
<organism evidence="2 3">
    <name type="scientific">Ensifer canadensis</name>
    <dbReference type="NCBI Taxonomy" id="555315"/>
    <lineage>
        <taxon>Bacteria</taxon>
        <taxon>Pseudomonadati</taxon>
        <taxon>Pseudomonadota</taxon>
        <taxon>Alphaproteobacteria</taxon>
        <taxon>Hyphomicrobiales</taxon>
        <taxon>Rhizobiaceae</taxon>
        <taxon>Sinorhizobium/Ensifer group</taxon>
        <taxon>Ensifer</taxon>
    </lineage>
</organism>
<dbReference type="EMBL" id="WXFA01000004">
    <property type="protein sequence ID" value="MBM3091134.1"/>
    <property type="molecule type" value="Genomic_DNA"/>
</dbReference>
<feature type="non-terminal residue" evidence="2">
    <location>
        <position position="184"/>
    </location>
</feature>
<comment type="caution">
    <text evidence="2">The sequence shown here is derived from an EMBL/GenBank/DDBJ whole genome shotgun (WGS) entry which is preliminary data.</text>
</comment>
<feature type="region of interest" description="Disordered" evidence="1">
    <location>
        <begin position="154"/>
        <end position="174"/>
    </location>
</feature>
<dbReference type="AlphaFoldDB" id="A0AAW4FJC9"/>
<name>A0AAW4FJC9_9HYPH</name>
<dbReference type="Proteomes" id="UP000744980">
    <property type="component" value="Unassembled WGS sequence"/>
</dbReference>
<accession>A0AAW4FJC9</accession>
<protein>
    <recommendedName>
        <fullName evidence="4">BFN domain-containing protein</fullName>
    </recommendedName>
</protein>
<dbReference type="RefSeq" id="WP_203527702.1">
    <property type="nucleotide sequence ID" value="NZ_WXFA01000004.1"/>
</dbReference>